<dbReference type="GeneTree" id="ENSGT00940000160158"/>
<feature type="compositionally biased region" description="Pro residues" evidence="7">
    <location>
        <begin position="452"/>
        <end position="467"/>
    </location>
</feature>
<dbReference type="GO" id="GO:0005886">
    <property type="term" value="C:plasma membrane"/>
    <property type="evidence" value="ECO:0007669"/>
    <property type="project" value="TreeGrafter"/>
</dbReference>
<evidence type="ECO:0000313" key="10">
    <source>
        <dbReference type="Proteomes" id="UP000694569"/>
    </source>
</evidence>
<dbReference type="Pfam" id="PF12240">
    <property type="entry name" value="Angiomotin_C"/>
    <property type="match status" value="1"/>
</dbReference>
<keyword evidence="3" id="KW-0597">Phosphoprotein</keyword>
<dbReference type="InterPro" id="IPR024646">
    <property type="entry name" value="Angiomotin_C"/>
</dbReference>
<evidence type="ECO:0000256" key="1">
    <source>
        <dbReference type="ARBA" id="ARBA00004282"/>
    </source>
</evidence>
<feature type="region of interest" description="Disordered" evidence="7">
    <location>
        <begin position="430"/>
        <end position="471"/>
    </location>
</feature>
<feature type="coiled-coil region" evidence="6">
    <location>
        <begin position="512"/>
        <end position="733"/>
    </location>
</feature>
<dbReference type="InterPro" id="IPR051747">
    <property type="entry name" value="Angiomotin-like"/>
</dbReference>
<evidence type="ECO:0000256" key="7">
    <source>
        <dbReference type="SAM" id="MobiDB-lite"/>
    </source>
</evidence>
<keyword evidence="4" id="KW-0965">Cell junction</keyword>
<dbReference type="PRINTS" id="PR01807">
    <property type="entry name" value="ANGIOMOTIN"/>
</dbReference>
<dbReference type="Proteomes" id="UP000694569">
    <property type="component" value="Unplaced"/>
</dbReference>
<feature type="compositionally biased region" description="Polar residues" evidence="7">
    <location>
        <begin position="849"/>
        <end position="866"/>
    </location>
</feature>
<organism evidence="9 10">
    <name type="scientific">Leptobrachium leishanense</name>
    <name type="common">Leishan spiny toad</name>
    <dbReference type="NCBI Taxonomy" id="445787"/>
    <lineage>
        <taxon>Eukaryota</taxon>
        <taxon>Metazoa</taxon>
        <taxon>Chordata</taxon>
        <taxon>Craniata</taxon>
        <taxon>Vertebrata</taxon>
        <taxon>Euteleostomi</taxon>
        <taxon>Amphibia</taxon>
        <taxon>Batrachia</taxon>
        <taxon>Anura</taxon>
        <taxon>Pelobatoidea</taxon>
        <taxon>Megophryidae</taxon>
        <taxon>Leptobrachium</taxon>
    </lineage>
</organism>
<feature type="region of interest" description="Disordered" evidence="7">
    <location>
        <begin position="817"/>
        <end position="958"/>
    </location>
</feature>
<evidence type="ECO:0000256" key="6">
    <source>
        <dbReference type="SAM" id="Coils"/>
    </source>
</evidence>
<dbReference type="GO" id="GO:0003365">
    <property type="term" value="P:establishment of cell polarity involved in ameboidal cell migration"/>
    <property type="evidence" value="ECO:0007669"/>
    <property type="project" value="TreeGrafter"/>
</dbReference>
<feature type="compositionally biased region" description="Basic and acidic residues" evidence="7">
    <location>
        <begin position="867"/>
        <end position="876"/>
    </location>
</feature>
<dbReference type="AlphaFoldDB" id="A0A8C5LNN7"/>
<dbReference type="GO" id="GO:0001525">
    <property type="term" value="P:angiogenesis"/>
    <property type="evidence" value="ECO:0007669"/>
    <property type="project" value="TreeGrafter"/>
</dbReference>
<accession>A0A8C5LNN7</accession>
<reference evidence="9" key="1">
    <citation type="submission" date="2025-08" db="UniProtKB">
        <authorList>
            <consortium name="Ensembl"/>
        </authorList>
    </citation>
    <scope>IDENTIFICATION</scope>
</reference>
<keyword evidence="10" id="KW-1185">Reference proteome</keyword>
<sequence>MGWKRREKGKKREDGEETCLCIRTCHCQDGGGRASTEGRHRQILQFSPSVPRQVEGVGGLVHMCLHEACVRVAEDMKTGHMIRKPDCPGSDNPSPMAPEFWEDRPGSDITSPMAPEFWEDRPEEQLPAFLPQEFLRISEVEMRGSEDVATGTVLHRLIQERLRYGNPNENMNLLAIQHQATGPITTVSSTENLYQEDPQMVNQSARQEPQGQEHQVDSTVMEKTLRAAHPQQNNEELPTYEEAKAQSQFFRGQQLGPVTAGFYVAELVANHKSKTEGRATVSRANSGQAHKDDALKELKQGHVRSMSERIMLSLERNGAKQHPTTTTGSIKVLRNGSPSPAPSLGKGTELRGPPPDYPYKLKVATSVSKIQEQGVFYKEQQHTSGHEATKPNLAPQLTRTEISSLRYQLPPEYAGNSRQCQQLSFSSVPLRHHSPMSSQASSISGSLHTTPLPLPPMGMSSHPPPSPSLSQQLPPEAFMFVERAQQMVEILTEENCSLRQQLQACYEKANKLQKFEKEISKISEAYESLVKSSAKRESLDKTMKSKLEGEIRRLHDFNRDLRDRLETANRQLASKEYGGQEDVAEEGHYAVKNKEHLREKERLERELAALRTTNEDQRRHIEILDQALNNAQAKVFNLEEELRMKQVYVEEVEKLQQALTQLQAAGEKREQLECRLRTRLESEVKTLRAQQRQTNCQTSNLPDHNTPVLMDLLRKKEETILALEADMTKWEQKYLEESTMRHFAMDAAATAAAQRDTTIISHSRNGSHNDNSLDIRAWHDEEEVLQANRKFHDMEHTIKNLHAKIIEQDAMIKVLHQRSRKDQGKNDSSSLRPARSVPSIAAAAVMTTPVASSSHSRQTSLSGNQTAEDKKEDKARKGSTGLLPGRDHPESPSPSLLVLPPPSFLLPPPAPAPPVTASHAKTGSKDSSTQTDKSPELFWPSSGSFPGRGRINMTPSSSPLLRHTAVKACEKSDNSPVLVKTLDLKSRVSNTLNKSDCAEPDNMMEVLI</sequence>
<dbReference type="PANTHER" id="PTHR14826:SF12">
    <property type="entry name" value="ANGIOMOTIN-LIKE PROTEIN 1"/>
    <property type="match status" value="1"/>
</dbReference>
<evidence type="ECO:0000256" key="4">
    <source>
        <dbReference type="ARBA" id="ARBA00022949"/>
    </source>
</evidence>
<feature type="domain" description="Angiomotin C-terminal" evidence="8">
    <location>
        <begin position="648"/>
        <end position="847"/>
    </location>
</feature>
<gene>
    <name evidence="9" type="primary">AMOTL1</name>
</gene>
<feature type="region of interest" description="Disordered" evidence="7">
    <location>
        <begin position="317"/>
        <end position="355"/>
    </location>
</feature>
<dbReference type="Ensembl" id="ENSLLET00000001736.1">
    <property type="protein sequence ID" value="ENSLLEP00000001656.1"/>
    <property type="gene ID" value="ENSLLEG00000001089.1"/>
</dbReference>
<keyword evidence="5 6" id="KW-0175">Coiled coil</keyword>
<dbReference type="GO" id="GO:0030036">
    <property type="term" value="P:actin cytoskeleton organization"/>
    <property type="evidence" value="ECO:0007669"/>
    <property type="project" value="TreeGrafter"/>
</dbReference>
<comment type="subcellular location">
    <subcellularLocation>
        <location evidence="1">Cell junction</location>
    </subcellularLocation>
</comment>
<reference evidence="9" key="2">
    <citation type="submission" date="2025-09" db="UniProtKB">
        <authorList>
            <consortium name="Ensembl"/>
        </authorList>
    </citation>
    <scope>IDENTIFICATION</scope>
</reference>
<feature type="compositionally biased region" description="Polar residues" evidence="7">
    <location>
        <begin position="919"/>
        <end position="932"/>
    </location>
</feature>
<evidence type="ECO:0000313" key="9">
    <source>
        <dbReference type="Ensembl" id="ENSLLEP00000001656.1"/>
    </source>
</evidence>
<evidence type="ECO:0000256" key="2">
    <source>
        <dbReference type="ARBA" id="ARBA00010300"/>
    </source>
</evidence>
<protein>
    <submittedName>
        <fullName evidence="9">Angiomotin like 1</fullName>
    </submittedName>
</protein>
<comment type="similarity">
    <text evidence="2">Belongs to the angiomotin family.</text>
</comment>
<dbReference type="GO" id="GO:0031410">
    <property type="term" value="C:cytoplasmic vesicle"/>
    <property type="evidence" value="ECO:0007669"/>
    <property type="project" value="TreeGrafter"/>
</dbReference>
<proteinExistence type="inferred from homology"/>
<evidence type="ECO:0000256" key="5">
    <source>
        <dbReference type="ARBA" id="ARBA00023054"/>
    </source>
</evidence>
<evidence type="ECO:0000259" key="8">
    <source>
        <dbReference type="Pfam" id="PF12240"/>
    </source>
</evidence>
<dbReference type="OrthoDB" id="5974715at2759"/>
<evidence type="ECO:0000256" key="3">
    <source>
        <dbReference type="ARBA" id="ARBA00022553"/>
    </source>
</evidence>
<name>A0A8C5LNN7_9ANUR</name>
<dbReference type="PANTHER" id="PTHR14826">
    <property type="entry name" value="ANGIOMOTIN"/>
    <property type="match status" value="1"/>
</dbReference>
<feature type="compositionally biased region" description="Pro residues" evidence="7">
    <location>
        <begin position="899"/>
        <end position="914"/>
    </location>
</feature>
<dbReference type="GO" id="GO:0005923">
    <property type="term" value="C:bicellular tight junction"/>
    <property type="evidence" value="ECO:0007669"/>
    <property type="project" value="TreeGrafter"/>
</dbReference>
<dbReference type="InterPro" id="IPR009114">
    <property type="entry name" value="Angiomotin"/>
</dbReference>
<dbReference type="GO" id="GO:0035329">
    <property type="term" value="P:hippo signaling"/>
    <property type="evidence" value="ECO:0007669"/>
    <property type="project" value="TreeGrafter"/>
</dbReference>
<dbReference type="GO" id="GO:0030334">
    <property type="term" value="P:regulation of cell migration"/>
    <property type="evidence" value="ECO:0007669"/>
    <property type="project" value="TreeGrafter"/>
</dbReference>